<dbReference type="AlphaFoldDB" id="A0A916U758"/>
<feature type="DNA-binding region" description="H-T-H motif" evidence="4">
    <location>
        <begin position="47"/>
        <end position="66"/>
    </location>
</feature>
<evidence type="ECO:0000256" key="5">
    <source>
        <dbReference type="SAM" id="MobiDB-lite"/>
    </source>
</evidence>
<dbReference type="PANTHER" id="PTHR30055">
    <property type="entry name" value="HTH-TYPE TRANSCRIPTIONAL REGULATOR RUTR"/>
    <property type="match status" value="1"/>
</dbReference>
<organism evidence="7 8">
    <name type="scientific">Hoyosella rhizosphaerae</name>
    <dbReference type="NCBI Taxonomy" id="1755582"/>
    <lineage>
        <taxon>Bacteria</taxon>
        <taxon>Bacillati</taxon>
        <taxon>Actinomycetota</taxon>
        <taxon>Actinomycetes</taxon>
        <taxon>Mycobacteriales</taxon>
        <taxon>Hoyosellaceae</taxon>
        <taxon>Hoyosella</taxon>
    </lineage>
</organism>
<name>A0A916U758_9ACTN</name>
<evidence type="ECO:0000256" key="4">
    <source>
        <dbReference type="PROSITE-ProRule" id="PRU00335"/>
    </source>
</evidence>
<dbReference type="InterPro" id="IPR050109">
    <property type="entry name" value="HTH-type_TetR-like_transc_reg"/>
</dbReference>
<feature type="domain" description="HTH tetR-type" evidence="6">
    <location>
        <begin position="24"/>
        <end position="84"/>
    </location>
</feature>
<evidence type="ECO:0000256" key="1">
    <source>
        <dbReference type="ARBA" id="ARBA00023015"/>
    </source>
</evidence>
<evidence type="ECO:0000256" key="2">
    <source>
        <dbReference type="ARBA" id="ARBA00023125"/>
    </source>
</evidence>
<dbReference type="InterPro" id="IPR001647">
    <property type="entry name" value="HTH_TetR"/>
</dbReference>
<dbReference type="Pfam" id="PF02909">
    <property type="entry name" value="TetR_C_1"/>
    <property type="match status" value="1"/>
</dbReference>
<sequence>MHNTHVTNNQTLGRRGAKRGAVAKLSRDEIVLAARQLIEAEGAESLSMRRLATIVNSSPMALYHHVDGRADLLSAVLQQLCAEMPRPVLSDDPRTRMVESATILHSILSQYPWSLEILGSSAALGWDALNLVEEFLCAARNLELTAAQADQVFVAVWNFIAGSVMMRVNNATVQAAEGTSWLAVGSDEGKPECPLARQLGEQWPGVVDAYSPVGHLDTIISSLVEEARAERGLGTMRVAG</sequence>
<dbReference type="GO" id="GO:0003700">
    <property type="term" value="F:DNA-binding transcription factor activity"/>
    <property type="evidence" value="ECO:0007669"/>
    <property type="project" value="TreeGrafter"/>
</dbReference>
<accession>A0A916U758</accession>
<dbReference type="PANTHER" id="PTHR30055:SF151">
    <property type="entry name" value="TRANSCRIPTIONAL REGULATORY PROTEIN"/>
    <property type="match status" value="1"/>
</dbReference>
<reference evidence="7" key="1">
    <citation type="journal article" date="2014" name="Int. J. Syst. Evol. Microbiol.">
        <title>Complete genome sequence of Corynebacterium casei LMG S-19264T (=DSM 44701T), isolated from a smear-ripened cheese.</title>
        <authorList>
            <consortium name="US DOE Joint Genome Institute (JGI-PGF)"/>
            <person name="Walter F."/>
            <person name="Albersmeier A."/>
            <person name="Kalinowski J."/>
            <person name="Ruckert C."/>
        </authorList>
    </citation>
    <scope>NUCLEOTIDE SEQUENCE</scope>
    <source>
        <strain evidence="7">CGMCC 1.15478</strain>
    </source>
</reference>
<evidence type="ECO:0000313" key="8">
    <source>
        <dbReference type="Proteomes" id="UP000641514"/>
    </source>
</evidence>
<gene>
    <name evidence="7" type="ORF">GCM10011410_13420</name>
</gene>
<dbReference type="GO" id="GO:0000976">
    <property type="term" value="F:transcription cis-regulatory region binding"/>
    <property type="evidence" value="ECO:0007669"/>
    <property type="project" value="TreeGrafter"/>
</dbReference>
<keyword evidence="2 4" id="KW-0238">DNA-binding</keyword>
<protein>
    <recommendedName>
        <fullName evidence="6">HTH tetR-type domain-containing protein</fullName>
    </recommendedName>
</protein>
<dbReference type="InterPro" id="IPR036271">
    <property type="entry name" value="Tet_transcr_reg_TetR-rel_C_sf"/>
</dbReference>
<evidence type="ECO:0000256" key="3">
    <source>
        <dbReference type="ARBA" id="ARBA00023163"/>
    </source>
</evidence>
<feature type="region of interest" description="Disordered" evidence="5">
    <location>
        <begin position="1"/>
        <end position="20"/>
    </location>
</feature>
<proteinExistence type="predicted"/>
<dbReference type="InterPro" id="IPR009057">
    <property type="entry name" value="Homeodomain-like_sf"/>
</dbReference>
<dbReference type="InterPro" id="IPR004111">
    <property type="entry name" value="Repressor_TetR_C"/>
</dbReference>
<dbReference type="SUPFAM" id="SSF48498">
    <property type="entry name" value="Tetracyclin repressor-like, C-terminal domain"/>
    <property type="match status" value="1"/>
</dbReference>
<keyword evidence="8" id="KW-1185">Reference proteome</keyword>
<reference evidence="7" key="2">
    <citation type="submission" date="2020-09" db="EMBL/GenBank/DDBJ databases">
        <authorList>
            <person name="Sun Q."/>
            <person name="Zhou Y."/>
        </authorList>
    </citation>
    <scope>NUCLEOTIDE SEQUENCE</scope>
    <source>
        <strain evidence="7">CGMCC 1.15478</strain>
    </source>
</reference>
<keyword evidence="1" id="KW-0805">Transcription regulation</keyword>
<dbReference type="SUPFAM" id="SSF46689">
    <property type="entry name" value="Homeodomain-like"/>
    <property type="match status" value="1"/>
</dbReference>
<dbReference type="GO" id="GO:0045892">
    <property type="term" value="P:negative regulation of DNA-templated transcription"/>
    <property type="evidence" value="ECO:0007669"/>
    <property type="project" value="InterPro"/>
</dbReference>
<dbReference type="Proteomes" id="UP000641514">
    <property type="component" value="Unassembled WGS sequence"/>
</dbReference>
<dbReference type="EMBL" id="BMJH01000001">
    <property type="protein sequence ID" value="GGC62293.1"/>
    <property type="molecule type" value="Genomic_DNA"/>
</dbReference>
<feature type="compositionally biased region" description="Polar residues" evidence="5">
    <location>
        <begin position="1"/>
        <end position="12"/>
    </location>
</feature>
<dbReference type="PROSITE" id="PS50977">
    <property type="entry name" value="HTH_TETR_2"/>
    <property type="match status" value="1"/>
</dbReference>
<comment type="caution">
    <text evidence="7">The sequence shown here is derived from an EMBL/GenBank/DDBJ whole genome shotgun (WGS) entry which is preliminary data.</text>
</comment>
<dbReference type="Pfam" id="PF00440">
    <property type="entry name" value="TetR_N"/>
    <property type="match status" value="1"/>
</dbReference>
<dbReference type="Gene3D" id="1.10.357.10">
    <property type="entry name" value="Tetracycline Repressor, domain 2"/>
    <property type="match status" value="1"/>
</dbReference>
<evidence type="ECO:0000259" key="6">
    <source>
        <dbReference type="PROSITE" id="PS50977"/>
    </source>
</evidence>
<keyword evidence="3" id="KW-0804">Transcription</keyword>
<evidence type="ECO:0000313" key="7">
    <source>
        <dbReference type="EMBL" id="GGC62293.1"/>
    </source>
</evidence>